<dbReference type="Proteomes" id="UP000294933">
    <property type="component" value="Unassembled WGS sequence"/>
</dbReference>
<organism evidence="2 3">
    <name type="scientific">Rickenella mellea</name>
    <dbReference type="NCBI Taxonomy" id="50990"/>
    <lineage>
        <taxon>Eukaryota</taxon>
        <taxon>Fungi</taxon>
        <taxon>Dikarya</taxon>
        <taxon>Basidiomycota</taxon>
        <taxon>Agaricomycotina</taxon>
        <taxon>Agaricomycetes</taxon>
        <taxon>Hymenochaetales</taxon>
        <taxon>Rickenellaceae</taxon>
        <taxon>Rickenella</taxon>
    </lineage>
</organism>
<gene>
    <name evidence="2" type="ORF">BD410DRAFT_267435</name>
</gene>
<protein>
    <submittedName>
        <fullName evidence="2">Uncharacterized protein</fullName>
    </submittedName>
</protein>
<accession>A0A4Y7Q423</accession>
<proteinExistence type="predicted"/>
<dbReference type="VEuPathDB" id="FungiDB:BD410DRAFT_267435"/>
<keyword evidence="3" id="KW-1185">Reference proteome</keyword>
<dbReference type="AlphaFoldDB" id="A0A4Y7Q423"/>
<dbReference type="EMBL" id="ML170176">
    <property type="protein sequence ID" value="TDL22135.1"/>
    <property type="molecule type" value="Genomic_DNA"/>
</dbReference>
<evidence type="ECO:0000313" key="3">
    <source>
        <dbReference type="Proteomes" id="UP000294933"/>
    </source>
</evidence>
<feature type="region of interest" description="Disordered" evidence="1">
    <location>
        <begin position="1"/>
        <end position="35"/>
    </location>
</feature>
<name>A0A4Y7Q423_9AGAM</name>
<evidence type="ECO:0000256" key="1">
    <source>
        <dbReference type="SAM" id="MobiDB-lite"/>
    </source>
</evidence>
<feature type="compositionally biased region" description="Polar residues" evidence="1">
    <location>
        <begin position="17"/>
        <end position="27"/>
    </location>
</feature>
<sequence length="119" mass="13017">MRSGKPYQRSGLRSVHQMRTSCEQSPPSGARENTRSIQCTAPTSHERAYDSCKLPFLAIMRLRCALCGAFCLMGLVSKYPQAAPLCPDAVVLGHTWSGAGRRALIHVPIGRPLCVPRHS</sequence>
<reference evidence="2 3" key="1">
    <citation type="submission" date="2018-06" db="EMBL/GenBank/DDBJ databases">
        <title>A transcriptomic atlas of mushroom development highlights an independent origin of complex multicellularity.</title>
        <authorList>
            <consortium name="DOE Joint Genome Institute"/>
            <person name="Krizsan K."/>
            <person name="Almasi E."/>
            <person name="Merenyi Z."/>
            <person name="Sahu N."/>
            <person name="Viragh M."/>
            <person name="Koszo T."/>
            <person name="Mondo S."/>
            <person name="Kiss B."/>
            <person name="Balint B."/>
            <person name="Kues U."/>
            <person name="Barry K."/>
            <person name="Hegedus J.C."/>
            <person name="Henrissat B."/>
            <person name="Johnson J."/>
            <person name="Lipzen A."/>
            <person name="Ohm R."/>
            <person name="Nagy I."/>
            <person name="Pangilinan J."/>
            <person name="Yan J."/>
            <person name="Xiong Y."/>
            <person name="Grigoriev I.V."/>
            <person name="Hibbett D.S."/>
            <person name="Nagy L.G."/>
        </authorList>
    </citation>
    <scope>NUCLEOTIDE SEQUENCE [LARGE SCALE GENOMIC DNA]</scope>
    <source>
        <strain evidence="2 3">SZMC22713</strain>
    </source>
</reference>
<evidence type="ECO:0000313" key="2">
    <source>
        <dbReference type="EMBL" id="TDL22135.1"/>
    </source>
</evidence>